<dbReference type="InterPro" id="IPR053926">
    <property type="entry name" value="RecX_HTH_1st"/>
</dbReference>
<dbReference type="RefSeq" id="WP_340902676.1">
    <property type="nucleotide sequence ID" value="NZ_JBHLUU010000102.1"/>
</dbReference>
<name>A0ABV6KTQ5_9BACI</name>
<reference evidence="9 10" key="1">
    <citation type="submission" date="2024-09" db="EMBL/GenBank/DDBJ databases">
        <authorList>
            <person name="Sun Q."/>
            <person name="Mori K."/>
        </authorList>
    </citation>
    <scope>NUCLEOTIDE SEQUENCE [LARGE SCALE GENOMIC DNA]</scope>
    <source>
        <strain evidence="9 10">CGMCC 1.9126</strain>
    </source>
</reference>
<accession>A0ABV6KTQ5</accession>
<dbReference type="Pfam" id="PF21981">
    <property type="entry name" value="RecX_HTH3"/>
    <property type="match status" value="2"/>
</dbReference>
<evidence type="ECO:0000256" key="5">
    <source>
        <dbReference type="HAMAP-Rule" id="MF_01114"/>
    </source>
</evidence>
<dbReference type="InterPro" id="IPR053925">
    <property type="entry name" value="RecX_HTH_3rd"/>
</dbReference>
<evidence type="ECO:0000256" key="3">
    <source>
        <dbReference type="ARBA" id="ARBA00018111"/>
    </source>
</evidence>
<comment type="function">
    <text evidence="5">Modulates RecA activity.</text>
</comment>
<evidence type="ECO:0000256" key="2">
    <source>
        <dbReference type="ARBA" id="ARBA00009695"/>
    </source>
</evidence>
<dbReference type="Pfam" id="PF02631">
    <property type="entry name" value="RecX_HTH2"/>
    <property type="match status" value="1"/>
</dbReference>
<dbReference type="InterPro" id="IPR003783">
    <property type="entry name" value="Regulatory_RecX"/>
</dbReference>
<dbReference type="PANTHER" id="PTHR33602">
    <property type="entry name" value="REGULATORY PROTEIN RECX FAMILY PROTEIN"/>
    <property type="match status" value="1"/>
</dbReference>
<feature type="domain" description="RecX second three-helical" evidence="6">
    <location>
        <begin position="112"/>
        <end position="153"/>
    </location>
</feature>
<dbReference type="InterPro" id="IPR036388">
    <property type="entry name" value="WH-like_DNA-bd_sf"/>
</dbReference>
<evidence type="ECO:0000259" key="7">
    <source>
        <dbReference type="Pfam" id="PF21981"/>
    </source>
</evidence>
<feature type="domain" description="RecX third three-helical" evidence="7">
    <location>
        <begin position="216"/>
        <end position="262"/>
    </location>
</feature>
<feature type="domain" description="RecX third three-helical" evidence="7">
    <location>
        <begin position="160"/>
        <end position="200"/>
    </location>
</feature>
<dbReference type="Gene3D" id="1.10.10.10">
    <property type="entry name" value="Winged helix-like DNA-binding domain superfamily/Winged helix DNA-binding domain"/>
    <property type="match status" value="4"/>
</dbReference>
<evidence type="ECO:0000256" key="4">
    <source>
        <dbReference type="ARBA" id="ARBA00022490"/>
    </source>
</evidence>
<dbReference type="PANTHER" id="PTHR33602:SF1">
    <property type="entry name" value="REGULATORY PROTEIN RECX FAMILY PROTEIN"/>
    <property type="match status" value="1"/>
</dbReference>
<evidence type="ECO:0000313" key="9">
    <source>
        <dbReference type="EMBL" id="MFC0476387.1"/>
    </source>
</evidence>
<evidence type="ECO:0000259" key="8">
    <source>
        <dbReference type="Pfam" id="PF21982"/>
    </source>
</evidence>
<feature type="domain" description="RecX first three-helical" evidence="8">
    <location>
        <begin position="66"/>
        <end position="105"/>
    </location>
</feature>
<protein>
    <recommendedName>
        <fullName evidence="3 5">Regulatory protein RecX</fullName>
    </recommendedName>
</protein>
<keyword evidence="10" id="KW-1185">Reference proteome</keyword>
<dbReference type="Proteomes" id="UP001589738">
    <property type="component" value="Unassembled WGS sequence"/>
</dbReference>
<dbReference type="Pfam" id="PF21982">
    <property type="entry name" value="RecX_HTH1"/>
    <property type="match status" value="1"/>
</dbReference>
<gene>
    <name evidence="5 9" type="primary">recX</name>
    <name evidence="9" type="ORF">ACFFHF_14325</name>
</gene>
<evidence type="ECO:0000313" key="10">
    <source>
        <dbReference type="Proteomes" id="UP001589738"/>
    </source>
</evidence>
<comment type="subcellular location">
    <subcellularLocation>
        <location evidence="1 5">Cytoplasm</location>
    </subcellularLocation>
</comment>
<comment type="similarity">
    <text evidence="2 5">Belongs to the RecX family.</text>
</comment>
<proteinExistence type="inferred from homology"/>
<dbReference type="NCBIfam" id="NF010733">
    <property type="entry name" value="PRK14135.1"/>
    <property type="match status" value="1"/>
</dbReference>
<dbReference type="HAMAP" id="MF_01114">
    <property type="entry name" value="RecX"/>
    <property type="match status" value="1"/>
</dbReference>
<evidence type="ECO:0000256" key="1">
    <source>
        <dbReference type="ARBA" id="ARBA00004496"/>
    </source>
</evidence>
<organism evidence="9 10">
    <name type="scientific">Robertmurraya beringensis</name>
    <dbReference type="NCBI Taxonomy" id="641660"/>
    <lineage>
        <taxon>Bacteria</taxon>
        <taxon>Bacillati</taxon>
        <taxon>Bacillota</taxon>
        <taxon>Bacilli</taxon>
        <taxon>Bacillales</taxon>
        <taxon>Bacillaceae</taxon>
        <taxon>Robertmurraya</taxon>
    </lineage>
</organism>
<dbReference type="EMBL" id="JBHLUU010000102">
    <property type="protein sequence ID" value="MFC0476387.1"/>
    <property type="molecule type" value="Genomic_DNA"/>
</dbReference>
<keyword evidence="4 5" id="KW-0963">Cytoplasm</keyword>
<dbReference type="InterPro" id="IPR053924">
    <property type="entry name" value="RecX_HTH_2nd"/>
</dbReference>
<sequence>MPTITKITVQKKRTDRYNIFLDHGKGEEYGFSVDEDVLIKHSLKKGMELDDLLLSEIAYSDDIRKAYNTAVNYLSRMMRTEAEVRKHLVEKEVDEVIIQEVIHKLNEYQFLNDEQLAFAYVRTQMNTTDKGPTVIKRELKEKGIAETYILEAMDEFPFELQLEKAVALCEKYMKKNKQESQKIMKQKIDQLLFRKGYNSQVNQVALEQIEETSDNEEMESLRYQAEKLERKYSKYTGYEYEQKMKQALYRKGFSIDTITQYLESK</sequence>
<comment type="caution">
    <text evidence="9">The sequence shown here is derived from an EMBL/GenBank/DDBJ whole genome shotgun (WGS) entry which is preliminary data.</text>
</comment>
<evidence type="ECO:0000259" key="6">
    <source>
        <dbReference type="Pfam" id="PF02631"/>
    </source>
</evidence>